<dbReference type="InterPro" id="IPR036964">
    <property type="entry name" value="RASGEF_cat_dom_sf"/>
</dbReference>
<dbReference type="PROSITE" id="PS50009">
    <property type="entry name" value="RASGEF_CAT"/>
    <property type="match status" value="1"/>
</dbReference>
<dbReference type="PANTHER" id="PTHR23113">
    <property type="entry name" value="GUANINE NUCLEOTIDE EXCHANGE FACTOR"/>
    <property type="match status" value="1"/>
</dbReference>
<dbReference type="AlphaFoldDB" id="A0A8K0UUJ7"/>
<feature type="region of interest" description="Disordered" evidence="3">
    <location>
        <begin position="331"/>
        <end position="350"/>
    </location>
</feature>
<sequence length="900" mass="101978">MSPPRVQKESIGSPMALMPRVIATPEHYDRPLPPLPHEPRPSTYTRTSPSARRVEAVCSTVATRGARPSVVNDHRHVRTVSHAPFPSTTSNPAPSPAIQAPANTPRGRFHSDAARLPLSTLSFNDALALRSSAAPTGADCSISLVTDCCHMWTDFRTLIDACKLQKTFQVCRLSGIFISAVERFLRKFQTYPDVVKEADMVVAATKGLEFSLEVMRSFVDSIPREVREEKQRETSQQLGNLAFMVWGDVRVLMRVSYQEELYHIVDHELGAETSSSRSTKNTSVSGDSQAVTEVTALLKRSLLGTSVGSVVAMTAGVTDYFTRMARTKLLPKPRKSLPDRSRQQEDQSAAKTVFTRRAVDSFIMVENKSPVLREEPNDHKPLDDYNYIQSPAQHKRRTALRDSNVFITAASSVVSGIPEQGFSIDLFHDQWLPAISPSDFVKDTRRDPLTGQLRDMFSAATFTALVQIVLENIGDWDSAEFIDAFFQSFRFHAHPTLLLNQLIGHYQRTAPAHCSTQRPTYSAFRKYGKMQVVKVLRLWLDSHWEEKSDHEVRQPLLDFVNTVVATDRDLPGATSSLLKTSVARRQHSKASVSPEVKEDRRLYPQTAFRTHIEHMANMASRKLDISLVDIVIFHNPGGAEELARALTVIESDFFHGFEPKDISAIRYRQEPKSFKEWERFSVALGWWVVSSILAHKSVDSRIKATELFIDIAHICFKNLRNFSSSQCIVQALDHVALTRLESTINFITLGHKSTLRHMSDFFWGIHDYHHALKIAKAAVPIPYLIRHDISKINKSCASNAHRRTTTGERMIDMHYYLGIRRTIRALERIHVRIPLPRVKVILQWIEASCKPFIGADYEDLRTKIMTRSYEIEHAKPNPLGRSSWVTEEDRKRAFYDGYLP</sequence>
<dbReference type="EMBL" id="JAEVFJ010000005">
    <property type="protein sequence ID" value="KAH8104707.1"/>
    <property type="molecule type" value="Genomic_DNA"/>
</dbReference>
<dbReference type="PROSITE" id="PS50212">
    <property type="entry name" value="RASGEF_NTER"/>
    <property type="match status" value="1"/>
</dbReference>
<dbReference type="Gene3D" id="1.20.870.10">
    <property type="entry name" value="Son of sevenless (SoS) protein Chain: S domain 1"/>
    <property type="match status" value="1"/>
</dbReference>
<dbReference type="SUPFAM" id="SSF48366">
    <property type="entry name" value="Ras GEF"/>
    <property type="match status" value="1"/>
</dbReference>
<dbReference type="InterPro" id="IPR008937">
    <property type="entry name" value="Ras-like_GEF"/>
</dbReference>
<evidence type="ECO:0000256" key="2">
    <source>
        <dbReference type="PROSITE-ProRule" id="PRU00168"/>
    </source>
</evidence>
<feature type="compositionally biased region" description="Basic and acidic residues" evidence="3">
    <location>
        <begin position="336"/>
        <end position="345"/>
    </location>
</feature>
<protein>
    <submittedName>
        <fullName evidence="6">Ras guanine nucleotide exchange factor domain-containing protein</fullName>
    </submittedName>
</protein>
<evidence type="ECO:0000259" key="5">
    <source>
        <dbReference type="PROSITE" id="PS50212"/>
    </source>
</evidence>
<evidence type="ECO:0000313" key="7">
    <source>
        <dbReference type="Proteomes" id="UP000813824"/>
    </source>
</evidence>
<evidence type="ECO:0000259" key="4">
    <source>
        <dbReference type="PROSITE" id="PS50009"/>
    </source>
</evidence>
<accession>A0A8K0UUJ7</accession>
<reference evidence="6" key="1">
    <citation type="journal article" date="2021" name="New Phytol.">
        <title>Evolutionary innovations through gain and loss of genes in the ectomycorrhizal Boletales.</title>
        <authorList>
            <person name="Wu G."/>
            <person name="Miyauchi S."/>
            <person name="Morin E."/>
            <person name="Kuo A."/>
            <person name="Drula E."/>
            <person name="Varga T."/>
            <person name="Kohler A."/>
            <person name="Feng B."/>
            <person name="Cao Y."/>
            <person name="Lipzen A."/>
            <person name="Daum C."/>
            <person name="Hundley H."/>
            <person name="Pangilinan J."/>
            <person name="Johnson J."/>
            <person name="Barry K."/>
            <person name="LaButti K."/>
            <person name="Ng V."/>
            <person name="Ahrendt S."/>
            <person name="Min B."/>
            <person name="Choi I.G."/>
            <person name="Park H."/>
            <person name="Plett J.M."/>
            <person name="Magnuson J."/>
            <person name="Spatafora J.W."/>
            <person name="Nagy L.G."/>
            <person name="Henrissat B."/>
            <person name="Grigoriev I.V."/>
            <person name="Yang Z.L."/>
            <person name="Xu J."/>
            <person name="Martin F.M."/>
        </authorList>
    </citation>
    <scope>NUCLEOTIDE SEQUENCE</scope>
    <source>
        <strain evidence="6">KKN 215</strain>
    </source>
</reference>
<feature type="domain" description="Ras-GEF" evidence="4">
    <location>
        <begin position="638"/>
        <end position="874"/>
    </location>
</feature>
<name>A0A8K0UUJ7_9AGAR</name>
<dbReference type="GO" id="GO:0005886">
    <property type="term" value="C:plasma membrane"/>
    <property type="evidence" value="ECO:0007669"/>
    <property type="project" value="TreeGrafter"/>
</dbReference>
<proteinExistence type="predicted"/>
<dbReference type="GO" id="GO:0007265">
    <property type="term" value="P:Ras protein signal transduction"/>
    <property type="evidence" value="ECO:0007669"/>
    <property type="project" value="TreeGrafter"/>
</dbReference>
<dbReference type="PANTHER" id="PTHR23113:SF368">
    <property type="entry name" value="CELL DIVISION CONTROL PROTEIN 25"/>
    <property type="match status" value="1"/>
</dbReference>
<organism evidence="6 7">
    <name type="scientific">Cristinia sonorae</name>
    <dbReference type="NCBI Taxonomy" id="1940300"/>
    <lineage>
        <taxon>Eukaryota</taxon>
        <taxon>Fungi</taxon>
        <taxon>Dikarya</taxon>
        <taxon>Basidiomycota</taxon>
        <taxon>Agaricomycotina</taxon>
        <taxon>Agaricomycetes</taxon>
        <taxon>Agaricomycetidae</taxon>
        <taxon>Agaricales</taxon>
        <taxon>Pleurotineae</taxon>
        <taxon>Stephanosporaceae</taxon>
        <taxon>Cristinia</taxon>
    </lineage>
</organism>
<gene>
    <name evidence="6" type="ORF">BXZ70DRAFT_1005217</name>
</gene>
<dbReference type="InterPro" id="IPR023578">
    <property type="entry name" value="Ras_GEF_dom_sf"/>
</dbReference>
<dbReference type="InterPro" id="IPR001895">
    <property type="entry name" value="RASGEF_cat_dom"/>
</dbReference>
<evidence type="ECO:0000256" key="3">
    <source>
        <dbReference type="SAM" id="MobiDB-lite"/>
    </source>
</evidence>
<dbReference type="Proteomes" id="UP000813824">
    <property type="component" value="Unassembled WGS sequence"/>
</dbReference>
<dbReference type="InterPro" id="IPR000651">
    <property type="entry name" value="Ras-like_Gua-exchang_fac_N"/>
</dbReference>
<keyword evidence="1 2" id="KW-0344">Guanine-nucleotide releasing factor</keyword>
<comment type="caution">
    <text evidence="6">The sequence shown here is derived from an EMBL/GenBank/DDBJ whole genome shotgun (WGS) entry which is preliminary data.</text>
</comment>
<dbReference type="Pfam" id="PF00617">
    <property type="entry name" value="RasGEF"/>
    <property type="match status" value="1"/>
</dbReference>
<feature type="domain" description="N-terminal Ras-GEF" evidence="5">
    <location>
        <begin position="453"/>
        <end position="585"/>
    </location>
</feature>
<feature type="region of interest" description="Disordered" evidence="3">
    <location>
        <begin position="26"/>
        <end position="52"/>
    </location>
</feature>
<evidence type="ECO:0000256" key="1">
    <source>
        <dbReference type="ARBA" id="ARBA00022658"/>
    </source>
</evidence>
<evidence type="ECO:0000313" key="6">
    <source>
        <dbReference type="EMBL" id="KAH8104707.1"/>
    </source>
</evidence>
<keyword evidence="7" id="KW-1185">Reference proteome</keyword>
<dbReference type="OrthoDB" id="546434at2759"/>
<dbReference type="Pfam" id="PF00618">
    <property type="entry name" value="RasGEF_N"/>
    <property type="match status" value="1"/>
</dbReference>
<dbReference type="CDD" id="cd06224">
    <property type="entry name" value="REM"/>
    <property type="match status" value="1"/>
</dbReference>
<dbReference type="Gene3D" id="1.10.840.10">
    <property type="entry name" value="Ras guanine-nucleotide exchange factors catalytic domain"/>
    <property type="match status" value="1"/>
</dbReference>
<dbReference type="SMART" id="SM00147">
    <property type="entry name" value="RasGEF"/>
    <property type="match status" value="1"/>
</dbReference>
<dbReference type="GO" id="GO:0005085">
    <property type="term" value="F:guanyl-nucleotide exchange factor activity"/>
    <property type="evidence" value="ECO:0007669"/>
    <property type="project" value="UniProtKB-KW"/>
</dbReference>